<keyword evidence="4" id="KW-1185">Reference proteome</keyword>
<proteinExistence type="predicted"/>
<reference evidence="3" key="2">
    <citation type="submission" date="2023-04" db="EMBL/GenBank/DDBJ databases">
        <authorList>
            <person name="Bruccoleri R.E."/>
            <person name="Oakeley E.J."/>
            <person name="Faust A.-M."/>
            <person name="Dessus-Babus S."/>
            <person name="Altorfer M."/>
            <person name="Burckhardt D."/>
            <person name="Oertli M."/>
            <person name="Naumann U."/>
            <person name="Petersen F."/>
            <person name="Wong J."/>
        </authorList>
    </citation>
    <scope>NUCLEOTIDE SEQUENCE</scope>
    <source>
        <strain evidence="3">GSM-AAB239-AS_SAM_17_03QT</strain>
        <tissue evidence="3">Leaf</tissue>
    </source>
</reference>
<dbReference type="PANTHER" id="PTHR45749:SF35">
    <property type="entry name" value="AC-LIKE TRANSPOSASE-RELATED"/>
    <property type="match status" value="1"/>
</dbReference>
<organism evidence="3 4">
    <name type="scientific">Iris pallida</name>
    <name type="common">Sweet iris</name>
    <dbReference type="NCBI Taxonomy" id="29817"/>
    <lineage>
        <taxon>Eukaryota</taxon>
        <taxon>Viridiplantae</taxon>
        <taxon>Streptophyta</taxon>
        <taxon>Embryophyta</taxon>
        <taxon>Tracheophyta</taxon>
        <taxon>Spermatophyta</taxon>
        <taxon>Magnoliopsida</taxon>
        <taxon>Liliopsida</taxon>
        <taxon>Asparagales</taxon>
        <taxon>Iridaceae</taxon>
        <taxon>Iridoideae</taxon>
        <taxon>Irideae</taxon>
        <taxon>Iris</taxon>
    </lineage>
</organism>
<dbReference type="PANTHER" id="PTHR45749">
    <property type="match status" value="1"/>
</dbReference>
<dbReference type="AlphaFoldDB" id="A0AAX6EFX7"/>
<evidence type="ECO:0000313" key="3">
    <source>
        <dbReference type="EMBL" id="KAJ6802992.1"/>
    </source>
</evidence>
<comment type="caution">
    <text evidence="3">The sequence shown here is derived from an EMBL/GenBank/DDBJ whole genome shotgun (WGS) entry which is preliminary data.</text>
</comment>
<gene>
    <name evidence="3" type="ORF">M6B38_190750</name>
</gene>
<dbReference type="InterPro" id="IPR012337">
    <property type="entry name" value="RNaseH-like_sf"/>
</dbReference>
<protein>
    <submittedName>
        <fullName evidence="3">Zinc finger MYM-type protein 1-like</fullName>
    </submittedName>
</protein>
<dbReference type="Pfam" id="PF05699">
    <property type="entry name" value="Dimer_Tnp_hAT"/>
    <property type="match status" value="1"/>
</dbReference>
<dbReference type="EMBL" id="JANAVB010036678">
    <property type="protein sequence ID" value="KAJ6802992.1"/>
    <property type="molecule type" value="Genomic_DNA"/>
</dbReference>
<feature type="domain" description="HAT C-terminal dimerisation" evidence="1">
    <location>
        <begin position="514"/>
        <end position="583"/>
    </location>
</feature>
<name>A0AAX6EFX7_IRIPA</name>
<evidence type="ECO:0000259" key="2">
    <source>
        <dbReference type="Pfam" id="PF14291"/>
    </source>
</evidence>
<accession>A0AAX6EFX7</accession>
<feature type="domain" description="DUF4371" evidence="2">
    <location>
        <begin position="9"/>
        <end position="192"/>
    </location>
</feature>
<dbReference type="Pfam" id="PF14291">
    <property type="entry name" value="DUF4371"/>
    <property type="match status" value="1"/>
</dbReference>
<sequence>MQTLIKKDKEHWRQVLFRLVAVVKCLAVHNLAFRGTHEKVYQNSNGNFLGLVEMIAEFDPVMEKHFRLIQDKQNHCHYLSHKIQNELIANIGSKEKSAIIEKIKESKYFSVILDCTPDASKTEQMTLILRCVDVSSTPAKVEEYFLEFLVVEETTGLGLLNVMLDAIKSLELDIDNVRGQGYDNGSNMKEKNQGVQKRLLDINPRAFYMPCGCHSLNLVLCDMASSRVKSKSFFGACRCLYTIFANSTKRWAVLRDYVDGLTLKSLSTTRWKSHVESVKAIKSQVSEIREALRKLAEISDNVELSMNADILANKELSSFDFILSLVIWYEILVKINMVSKTLQYEDISIDIVVTCLQGLVIFFENYRKNGFNSAMVEAKEIALKMEIEPVFPIKRHACRKRHFDEIGNTEREKQSAEESFRTDYFLVIVDIAISELRERFEQLHILQSIFGFLFDAAKLKSLDDDELKYSCENLHLALKNGDTSDFDLKDLYSEMQILQVTLPSESYDTDKPWTSIRILEYLKRMDIFPNAMIAYRILLTLPVTVASAERSFSKLKLLKSYLRTTMTQDRLNGLAIMCIEKDMLETIEYADIIDEFASQNSRRKHFLR</sequence>
<dbReference type="SUPFAM" id="SSF53098">
    <property type="entry name" value="Ribonuclease H-like"/>
    <property type="match status" value="1"/>
</dbReference>
<reference evidence="3" key="1">
    <citation type="journal article" date="2023" name="GigaByte">
        <title>Genome assembly of the bearded iris, Iris pallida Lam.</title>
        <authorList>
            <person name="Bruccoleri R.E."/>
            <person name="Oakeley E.J."/>
            <person name="Faust A.M.E."/>
            <person name="Altorfer M."/>
            <person name="Dessus-Babus S."/>
            <person name="Burckhardt D."/>
            <person name="Oertli M."/>
            <person name="Naumann U."/>
            <person name="Petersen F."/>
            <person name="Wong J."/>
        </authorList>
    </citation>
    <scope>NUCLEOTIDE SEQUENCE</scope>
    <source>
        <strain evidence="3">GSM-AAB239-AS_SAM_17_03QT</strain>
    </source>
</reference>
<dbReference type="GO" id="GO:0046983">
    <property type="term" value="F:protein dimerization activity"/>
    <property type="evidence" value="ECO:0007669"/>
    <property type="project" value="InterPro"/>
</dbReference>
<dbReference type="InterPro" id="IPR008906">
    <property type="entry name" value="HATC_C_dom"/>
</dbReference>
<dbReference type="Proteomes" id="UP001140949">
    <property type="component" value="Unassembled WGS sequence"/>
</dbReference>
<evidence type="ECO:0000259" key="1">
    <source>
        <dbReference type="Pfam" id="PF05699"/>
    </source>
</evidence>
<dbReference type="InterPro" id="IPR025398">
    <property type="entry name" value="DUF4371"/>
</dbReference>
<evidence type="ECO:0000313" key="4">
    <source>
        <dbReference type="Proteomes" id="UP001140949"/>
    </source>
</evidence>